<reference evidence="1 2" key="1">
    <citation type="submission" date="2019-03" db="EMBL/GenBank/DDBJ databases">
        <title>Single cell metagenomics reveals metabolic interactions within the superorganism composed of flagellate Streblomastix strix and complex community of Bacteroidetes bacteria on its surface.</title>
        <authorList>
            <person name="Treitli S.C."/>
            <person name="Kolisko M."/>
            <person name="Husnik F."/>
            <person name="Keeling P."/>
            <person name="Hampl V."/>
        </authorList>
    </citation>
    <scope>NUCLEOTIDE SEQUENCE [LARGE SCALE GENOMIC DNA]</scope>
    <source>
        <strain evidence="1">ST1C</strain>
    </source>
</reference>
<dbReference type="EMBL" id="SNRW01001477">
    <property type="protein sequence ID" value="KAA6396242.1"/>
    <property type="molecule type" value="Genomic_DNA"/>
</dbReference>
<protein>
    <recommendedName>
        <fullName evidence="3">Cyclin N-terminal domain-containing protein</fullName>
    </recommendedName>
</protein>
<name>A0A5J4WNN7_9EUKA</name>
<organism evidence="1 2">
    <name type="scientific">Streblomastix strix</name>
    <dbReference type="NCBI Taxonomy" id="222440"/>
    <lineage>
        <taxon>Eukaryota</taxon>
        <taxon>Metamonada</taxon>
        <taxon>Preaxostyla</taxon>
        <taxon>Oxymonadida</taxon>
        <taxon>Streblomastigidae</taxon>
        <taxon>Streblomastix</taxon>
    </lineage>
</organism>
<evidence type="ECO:0000313" key="2">
    <source>
        <dbReference type="Proteomes" id="UP000324800"/>
    </source>
</evidence>
<evidence type="ECO:0008006" key="3">
    <source>
        <dbReference type="Google" id="ProtNLM"/>
    </source>
</evidence>
<sequence>MNHVFWRIAGRMACSMAMNQAEIFEHIQNICATFALDEELILHAFSLLHRYIKKMGSKLTLKSDAEYMYVFFVCITLAQKALLDEGDAVALNLALSLGLGCAKLKANQIKIFQSIGLNIFFSSEDMIELIDILPLKEWQKLSFASYGIHEIAASNISKNSYFERDP</sequence>
<proteinExistence type="predicted"/>
<evidence type="ECO:0000313" key="1">
    <source>
        <dbReference type="EMBL" id="KAA6396242.1"/>
    </source>
</evidence>
<gene>
    <name evidence="1" type="ORF">EZS28_008231</name>
</gene>
<dbReference type="AlphaFoldDB" id="A0A5J4WNN7"/>
<dbReference type="Proteomes" id="UP000324800">
    <property type="component" value="Unassembled WGS sequence"/>
</dbReference>
<accession>A0A5J4WNN7</accession>
<comment type="caution">
    <text evidence="1">The sequence shown here is derived from an EMBL/GenBank/DDBJ whole genome shotgun (WGS) entry which is preliminary data.</text>
</comment>